<dbReference type="Proteomes" id="UP000789831">
    <property type="component" value="Unassembled WGS sequence"/>
</dbReference>
<comment type="caution">
    <text evidence="1">The sequence shown here is derived from an EMBL/GenBank/DDBJ whole genome shotgun (WGS) entry which is preliminary data.</text>
</comment>
<feature type="non-terminal residue" evidence="1">
    <location>
        <position position="1"/>
    </location>
</feature>
<proteinExistence type="predicted"/>
<protein>
    <submittedName>
        <fullName evidence="1">14_t:CDS:1</fullName>
    </submittedName>
</protein>
<keyword evidence="2" id="KW-1185">Reference proteome</keyword>
<organism evidence="1 2">
    <name type="scientific">Ambispora gerdemannii</name>
    <dbReference type="NCBI Taxonomy" id="144530"/>
    <lineage>
        <taxon>Eukaryota</taxon>
        <taxon>Fungi</taxon>
        <taxon>Fungi incertae sedis</taxon>
        <taxon>Mucoromycota</taxon>
        <taxon>Glomeromycotina</taxon>
        <taxon>Glomeromycetes</taxon>
        <taxon>Archaeosporales</taxon>
        <taxon>Ambisporaceae</taxon>
        <taxon>Ambispora</taxon>
    </lineage>
</organism>
<dbReference type="AlphaFoldDB" id="A0A9N9DQI2"/>
<name>A0A9N9DQI2_9GLOM</name>
<accession>A0A9N9DQI2</accession>
<evidence type="ECO:0000313" key="1">
    <source>
        <dbReference type="EMBL" id="CAG8649724.1"/>
    </source>
</evidence>
<sequence>VQEANTFSIEIGYHKMLDQQTSRIYDRYLRKKELCYGRDADNLMEQLRNYFFAPASHIPILQCG</sequence>
<gene>
    <name evidence="1" type="ORF">AGERDE_LOCUS11350</name>
</gene>
<dbReference type="EMBL" id="CAJVPL010004638">
    <property type="protein sequence ID" value="CAG8649724.1"/>
    <property type="molecule type" value="Genomic_DNA"/>
</dbReference>
<reference evidence="1" key="1">
    <citation type="submission" date="2021-06" db="EMBL/GenBank/DDBJ databases">
        <authorList>
            <person name="Kallberg Y."/>
            <person name="Tangrot J."/>
            <person name="Rosling A."/>
        </authorList>
    </citation>
    <scope>NUCLEOTIDE SEQUENCE</scope>
    <source>
        <strain evidence="1">MT106</strain>
    </source>
</reference>
<evidence type="ECO:0000313" key="2">
    <source>
        <dbReference type="Proteomes" id="UP000789831"/>
    </source>
</evidence>